<organism evidence="1 2">
    <name type="scientific">Pedobacter psychrotolerans</name>
    <dbReference type="NCBI Taxonomy" id="1843235"/>
    <lineage>
        <taxon>Bacteria</taxon>
        <taxon>Pseudomonadati</taxon>
        <taxon>Bacteroidota</taxon>
        <taxon>Sphingobacteriia</taxon>
        <taxon>Sphingobacteriales</taxon>
        <taxon>Sphingobacteriaceae</taxon>
        <taxon>Pedobacter</taxon>
    </lineage>
</organism>
<reference evidence="1 2" key="1">
    <citation type="submission" date="2019-03" db="EMBL/GenBank/DDBJ databases">
        <title>Genomic Encyclopedia of Type Strains, Phase IV (KMG-IV): sequencing the most valuable type-strain genomes for metagenomic binning, comparative biology and taxonomic classification.</title>
        <authorList>
            <person name="Goeker M."/>
        </authorList>
    </citation>
    <scope>NUCLEOTIDE SEQUENCE [LARGE SCALE GENOMIC DNA]</scope>
    <source>
        <strain evidence="1 2">DSM 103236</strain>
    </source>
</reference>
<accession>A0A4R2HMA8</accession>
<sequence>MSIIENEAKPIVKRLVNEQKVTLTQKERESIAVWMMLVSIILENDQPDSMAVDKEEREALYNFQVPTGKWEFFLARAEEGNLDFSRRLFHQAFKIMPASDIMNGKVDHLSQKCNYQLSLLGIKQMVLISRYLRSDEVKLSDKDLASVNLIKIWPTSSNENVLINNKPIQSNIIESIMINAPEALLLRS</sequence>
<comment type="caution">
    <text evidence="1">The sequence shown here is derived from an EMBL/GenBank/DDBJ whole genome shotgun (WGS) entry which is preliminary data.</text>
</comment>
<dbReference type="EMBL" id="SLWO01000001">
    <property type="protein sequence ID" value="TCO31349.1"/>
    <property type="molecule type" value="Genomic_DNA"/>
</dbReference>
<dbReference type="AlphaFoldDB" id="A0A4R2HMA8"/>
<evidence type="ECO:0000313" key="2">
    <source>
        <dbReference type="Proteomes" id="UP000295684"/>
    </source>
</evidence>
<protein>
    <submittedName>
        <fullName evidence="1">Uncharacterized protein</fullName>
    </submittedName>
</protein>
<evidence type="ECO:0000313" key="1">
    <source>
        <dbReference type="EMBL" id="TCO31349.1"/>
    </source>
</evidence>
<gene>
    <name evidence="1" type="ORF">EV200_101801</name>
</gene>
<name>A0A4R2HMA8_9SPHI</name>
<proteinExistence type="predicted"/>
<dbReference type="Proteomes" id="UP000295684">
    <property type="component" value="Unassembled WGS sequence"/>
</dbReference>